<sequence>MIFRRRGPMMTQSPSRMPWLGRLRPGQPPLPHLARQARPWRALLWHVPGWHIPGWHVPWRLAAVALFTLCVGCGPFAPPTQVRGNPIDVDQLGELVPGVSTRADAQSLLGTPTTKGSFDDNTWIYIGEITKPVVASTLHVVRQEVVVLSFDDKGVLRAVKTLSQKDALPVSVVDRITPSPGGNISAWDQIMSGIGSVNPLAGMMGGLGGSAAGMGSTVPGSGGGLGGMGGGMP</sequence>
<evidence type="ECO:0000256" key="2">
    <source>
        <dbReference type="ARBA" id="ARBA00023136"/>
    </source>
</evidence>
<dbReference type="EMBL" id="DTQM01000228">
    <property type="protein sequence ID" value="HGC43902.1"/>
    <property type="molecule type" value="Genomic_DNA"/>
</dbReference>
<dbReference type="Pfam" id="PF04355">
    <property type="entry name" value="BamE"/>
    <property type="match status" value="1"/>
</dbReference>
<evidence type="ECO:0000313" key="5">
    <source>
        <dbReference type="EMBL" id="HGC43902.1"/>
    </source>
</evidence>
<keyword evidence="1" id="KW-0732">Signal</keyword>
<accession>A0A8J4M762</accession>
<name>A0A8J4M762_9PROT</name>
<feature type="region of interest" description="Disordered" evidence="3">
    <location>
        <begin position="1"/>
        <end position="21"/>
    </location>
</feature>
<feature type="domain" description="Outer membrane protein assembly factor BamE" evidence="4">
    <location>
        <begin position="84"/>
        <end position="158"/>
    </location>
</feature>
<comment type="caution">
    <text evidence="5">The sequence shown here is derived from an EMBL/GenBank/DDBJ whole genome shotgun (WGS) entry which is preliminary data.</text>
</comment>
<reference evidence="5" key="1">
    <citation type="journal article" date="2020" name="mSystems">
        <title>Genome- and Community-Level Interaction Insights into Carbon Utilization and Element Cycling Functions of Hydrothermarchaeota in Hydrothermal Sediment.</title>
        <authorList>
            <person name="Zhou Z."/>
            <person name="Liu Y."/>
            <person name="Xu W."/>
            <person name="Pan J."/>
            <person name="Luo Z.H."/>
            <person name="Li M."/>
        </authorList>
    </citation>
    <scope>NUCLEOTIDE SEQUENCE</scope>
    <source>
        <strain evidence="5">SpSt-997</strain>
    </source>
</reference>
<dbReference type="InterPro" id="IPR007450">
    <property type="entry name" value="BamE_dom"/>
</dbReference>
<dbReference type="GO" id="GO:0019867">
    <property type="term" value="C:outer membrane"/>
    <property type="evidence" value="ECO:0007669"/>
    <property type="project" value="InterPro"/>
</dbReference>
<evidence type="ECO:0000259" key="4">
    <source>
        <dbReference type="Pfam" id="PF04355"/>
    </source>
</evidence>
<proteinExistence type="predicted"/>
<protein>
    <submittedName>
        <fullName evidence="5">Outer membrane protein assembly factor BamE</fullName>
    </submittedName>
</protein>
<dbReference type="InterPro" id="IPR037873">
    <property type="entry name" value="BamE-like"/>
</dbReference>
<evidence type="ECO:0000256" key="3">
    <source>
        <dbReference type="SAM" id="MobiDB-lite"/>
    </source>
</evidence>
<organism evidence="5">
    <name type="scientific">Acidicaldus sp</name>
    <dbReference type="NCBI Taxonomy" id="1872105"/>
    <lineage>
        <taxon>Bacteria</taxon>
        <taxon>Pseudomonadati</taxon>
        <taxon>Pseudomonadota</taxon>
        <taxon>Alphaproteobacteria</taxon>
        <taxon>Acetobacterales</taxon>
        <taxon>Acetobacteraceae</taxon>
        <taxon>Acidicaldus</taxon>
    </lineage>
</organism>
<gene>
    <name evidence="5" type="ORF">ENY07_11890</name>
</gene>
<evidence type="ECO:0000256" key="1">
    <source>
        <dbReference type="ARBA" id="ARBA00022729"/>
    </source>
</evidence>
<dbReference type="AlphaFoldDB" id="A0A8J4M762"/>
<dbReference type="Gene3D" id="3.30.1450.10">
    <property type="match status" value="1"/>
</dbReference>
<keyword evidence="2" id="KW-0472">Membrane</keyword>